<dbReference type="RefSeq" id="WP_121460531.1">
    <property type="nucleotide sequence ID" value="NZ_RBXB01000001.1"/>
</dbReference>
<dbReference type="EMBL" id="RBXB01000001">
    <property type="protein sequence ID" value="RKT01632.1"/>
    <property type="molecule type" value="Genomic_DNA"/>
</dbReference>
<dbReference type="AlphaFoldDB" id="A0A495SQ59"/>
<organism evidence="2 3">
    <name type="scientific">Chryseobacterium defluvii</name>
    <dbReference type="NCBI Taxonomy" id="160396"/>
    <lineage>
        <taxon>Bacteria</taxon>
        <taxon>Pseudomonadati</taxon>
        <taxon>Bacteroidota</taxon>
        <taxon>Flavobacteriia</taxon>
        <taxon>Flavobacteriales</taxon>
        <taxon>Weeksellaceae</taxon>
        <taxon>Chryseobacterium group</taxon>
        <taxon>Chryseobacterium</taxon>
    </lineage>
</organism>
<evidence type="ECO:0000313" key="3">
    <source>
        <dbReference type="Proteomes" id="UP000272428"/>
    </source>
</evidence>
<sequence length="519" mass="56581">MTKKISLIKILMFFVCTAFILSGCRQELLKDDEEKFNPNSSRFQVMKLADIPNVAKYIKSKTGRSDLKLPIVNSQFALSKGNIDFANLESSTIIKKTDGDNVYYVFSIENAGDEKTIYTYEVKEVREEIIKSEFIEYASDVPYGDRPFEVLNGFTGKVISYDLEGNQISVNSFLDGDSGCPPNGGSTGGSSGGTTTPGNGGPTFPGGGWVGGGFGGSGGSGGSSGNPTDDCGEWVFSHHTYDSSTNVTGYIYTNDCGETRWEEVEYVLTPNANKTALTADCNDGSGIIVLPIKNGTPCDRINAITSNQMFQDNITALAGMTNYSSERGYRMDYASSTSSNPGGINNQFLQNKPGTNQIEFKYFLPSTFAIIHTHYDSLNDPIFSPGDIIQFNAWLVAAKNWNANPANNPKIDLKNLSYTLVTSWGTYTLTFDGTDVVPFSGYNIDNLNTEYINNVILPVMTVANVSGDVSFNMDKLEEGFLRFAAANLNMPGMKLFKLGSDGNTEIFLNNNIRVTNKCN</sequence>
<name>A0A495SQ59_9FLAO</name>
<feature type="compositionally biased region" description="Gly residues" evidence="1">
    <location>
        <begin position="198"/>
        <end position="224"/>
    </location>
</feature>
<keyword evidence="3" id="KW-1185">Reference proteome</keyword>
<proteinExistence type="predicted"/>
<evidence type="ECO:0000256" key="1">
    <source>
        <dbReference type="SAM" id="MobiDB-lite"/>
    </source>
</evidence>
<evidence type="ECO:0000313" key="2">
    <source>
        <dbReference type="EMBL" id="RKT01632.1"/>
    </source>
</evidence>
<accession>A0A495SQ59</accession>
<dbReference type="Proteomes" id="UP000272428">
    <property type="component" value="Unassembled WGS sequence"/>
</dbReference>
<protein>
    <submittedName>
        <fullName evidence="2">Uncharacterized protein</fullName>
    </submittedName>
</protein>
<comment type="caution">
    <text evidence="2">The sequence shown here is derived from an EMBL/GenBank/DDBJ whole genome shotgun (WGS) entry which is preliminary data.</text>
</comment>
<gene>
    <name evidence="2" type="ORF">BCF58_0855</name>
</gene>
<dbReference type="PROSITE" id="PS51257">
    <property type="entry name" value="PROKAR_LIPOPROTEIN"/>
    <property type="match status" value="1"/>
</dbReference>
<reference evidence="2 3" key="1">
    <citation type="submission" date="2018-10" db="EMBL/GenBank/DDBJ databases">
        <title>Genomic Encyclopedia of Archaeal and Bacterial Type Strains, Phase II (KMG-II): from individual species to whole genera.</title>
        <authorList>
            <person name="Goeker M."/>
        </authorList>
    </citation>
    <scope>NUCLEOTIDE SEQUENCE [LARGE SCALE GENOMIC DNA]</scope>
    <source>
        <strain evidence="2 3">DSM 14219</strain>
    </source>
</reference>
<dbReference type="OrthoDB" id="1264044at2"/>
<feature type="region of interest" description="Disordered" evidence="1">
    <location>
        <begin position="174"/>
        <end position="228"/>
    </location>
</feature>